<sequence length="160" mass="16171">MIIGVIGSVVPALPGSSLVLIAILLWGLVVGFGKIGVALGVAIAVLVISTAVDFLATFWGAKKAGVSRWGQIGAMVGLVAVLFGLLPPALVVGGPIIGLLIGPFLGAFIGEFLYRRNLKQALKAAVAVVASSLIGNLIQGILALGAVIVFLITTWSSVMG</sequence>
<dbReference type="Proteomes" id="UP000000268">
    <property type="component" value="Chromosome"/>
</dbReference>
<dbReference type="AlphaFoldDB" id="B0C950"/>
<feature type="transmembrane region" description="Helical" evidence="1">
    <location>
        <begin position="72"/>
        <end position="90"/>
    </location>
</feature>
<dbReference type="PANTHER" id="PTHR39165:SF1">
    <property type="entry name" value="DUF456 DOMAIN-CONTAINING PROTEIN"/>
    <property type="match status" value="1"/>
</dbReference>
<evidence type="ECO:0000313" key="3">
    <source>
        <dbReference type="Proteomes" id="UP000000268"/>
    </source>
</evidence>
<keyword evidence="3" id="KW-1185">Reference proteome</keyword>
<keyword evidence="1" id="KW-0812">Transmembrane</keyword>
<dbReference type="EMBL" id="CP000828">
    <property type="protein sequence ID" value="ABW26585.1"/>
    <property type="molecule type" value="Genomic_DNA"/>
</dbReference>
<dbReference type="InterPro" id="IPR007403">
    <property type="entry name" value="DUF456"/>
</dbReference>
<name>B0C950_ACAM1</name>
<keyword evidence="1" id="KW-1133">Transmembrane helix</keyword>
<evidence type="ECO:0000256" key="1">
    <source>
        <dbReference type="SAM" id="Phobius"/>
    </source>
</evidence>
<evidence type="ECO:0000313" key="2">
    <source>
        <dbReference type="EMBL" id="ABW26585.1"/>
    </source>
</evidence>
<dbReference type="KEGG" id="amr:AM1_1561"/>
<proteinExistence type="predicted"/>
<feature type="transmembrane region" description="Helical" evidence="1">
    <location>
        <begin position="96"/>
        <end position="114"/>
    </location>
</feature>
<dbReference type="Pfam" id="PF04306">
    <property type="entry name" value="DUF456"/>
    <property type="match status" value="1"/>
</dbReference>
<gene>
    <name evidence="2" type="ordered locus">AM1_1561</name>
</gene>
<dbReference type="STRING" id="329726.AM1_1561"/>
<keyword evidence="1" id="KW-0472">Membrane</keyword>
<dbReference type="eggNOG" id="COG2839">
    <property type="taxonomic scope" value="Bacteria"/>
</dbReference>
<dbReference type="PANTHER" id="PTHR39165">
    <property type="entry name" value="IG HYPOTHETICAL 17883"/>
    <property type="match status" value="1"/>
</dbReference>
<feature type="transmembrane region" description="Helical" evidence="1">
    <location>
        <begin position="35"/>
        <end position="60"/>
    </location>
</feature>
<feature type="transmembrane region" description="Helical" evidence="1">
    <location>
        <begin position="12"/>
        <end position="29"/>
    </location>
</feature>
<evidence type="ECO:0008006" key="4">
    <source>
        <dbReference type="Google" id="ProtNLM"/>
    </source>
</evidence>
<protein>
    <recommendedName>
        <fullName evidence="4">DUF456 domain-containing protein</fullName>
    </recommendedName>
</protein>
<feature type="transmembrane region" description="Helical" evidence="1">
    <location>
        <begin position="126"/>
        <end position="152"/>
    </location>
</feature>
<reference evidence="2 3" key="1">
    <citation type="journal article" date="2008" name="Proc. Natl. Acad. Sci. U.S.A.">
        <title>Niche adaptation and genome expansion in the chlorophyll d-producing cyanobacterium Acaryochloris marina.</title>
        <authorList>
            <person name="Swingley W.D."/>
            <person name="Chen M."/>
            <person name="Cheung P.C."/>
            <person name="Conrad A.L."/>
            <person name="Dejesa L.C."/>
            <person name="Hao J."/>
            <person name="Honchak B.M."/>
            <person name="Karbach L.E."/>
            <person name="Kurdoglu A."/>
            <person name="Lahiri S."/>
            <person name="Mastrian S.D."/>
            <person name="Miyashita H."/>
            <person name="Page L."/>
            <person name="Ramakrishna P."/>
            <person name="Satoh S."/>
            <person name="Sattley W.M."/>
            <person name="Shimada Y."/>
            <person name="Taylor H.L."/>
            <person name="Tomo T."/>
            <person name="Tsuchiya T."/>
            <person name="Wang Z.T."/>
            <person name="Raymond J."/>
            <person name="Mimuro M."/>
            <person name="Blankenship R.E."/>
            <person name="Touchman J.W."/>
        </authorList>
    </citation>
    <scope>NUCLEOTIDE SEQUENCE [LARGE SCALE GENOMIC DNA]</scope>
    <source>
        <strain evidence="3">MBIC 11017</strain>
    </source>
</reference>
<organism evidence="2 3">
    <name type="scientific">Acaryochloris marina (strain MBIC 11017)</name>
    <dbReference type="NCBI Taxonomy" id="329726"/>
    <lineage>
        <taxon>Bacteria</taxon>
        <taxon>Bacillati</taxon>
        <taxon>Cyanobacteriota</taxon>
        <taxon>Cyanophyceae</taxon>
        <taxon>Acaryochloridales</taxon>
        <taxon>Acaryochloridaceae</taxon>
        <taxon>Acaryochloris</taxon>
    </lineage>
</organism>
<accession>B0C950</accession>
<dbReference type="HOGENOM" id="CLU_109297_2_0_3"/>